<dbReference type="Pfam" id="PF02518">
    <property type="entry name" value="HATPase_c"/>
    <property type="match status" value="1"/>
</dbReference>
<dbReference type="Gene3D" id="3.30.565.10">
    <property type="entry name" value="Histidine kinase-like ATPase, C-terminal domain"/>
    <property type="match status" value="1"/>
</dbReference>
<keyword evidence="18" id="KW-1185">Reference proteome</keyword>
<dbReference type="Pfam" id="PF00672">
    <property type="entry name" value="HAMP"/>
    <property type="match status" value="1"/>
</dbReference>
<evidence type="ECO:0000256" key="10">
    <source>
        <dbReference type="ARBA" id="ARBA00022840"/>
    </source>
</evidence>
<dbReference type="STRING" id="48256.CLHUN_14290"/>
<evidence type="ECO:0000256" key="1">
    <source>
        <dbReference type="ARBA" id="ARBA00000085"/>
    </source>
</evidence>
<gene>
    <name evidence="17" type="primary">phoR_3</name>
    <name evidence="17" type="ORF">CLHUN_14290</name>
</gene>
<evidence type="ECO:0000259" key="15">
    <source>
        <dbReference type="PROSITE" id="PS50109"/>
    </source>
</evidence>
<dbReference type="InterPro" id="IPR003594">
    <property type="entry name" value="HATPase_dom"/>
</dbReference>
<keyword evidence="13 14" id="KW-0472">Membrane</keyword>
<feature type="transmembrane region" description="Helical" evidence="14">
    <location>
        <begin position="12"/>
        <end position="35"/>
    </location>
</feature>
<evidence type="ECO:0000256" key="2">
    <source>
        <dbReference type="ARBA" id="ARBA00004651"/>
    </source>
</evidence>
<evidence type="ECO:0000313" key="18">
    <source>
        <dbReference type="Proteomes" id="UP000191554"/>
    </source>
</evidence>
<keyword evidence="7 14" id="KW-0812">Transmembrane</keyword>
<evidence type="ECO:0000256" key="4">
    <source>
        <dbReference type="ARBA" id="ARBA00022475"/>
    </source>
</evidence>
<protein>
    <recommendedName>
        <fullName evidence="3">histidine kinase</fullName>
        <ecNumber evidence="3">2.7.13.3</ecNumber>
    </recommendedName>
</protein>
<dbReference type="SMART" id="SM00388">
    <property type="entry name" value="HisKA"/>
    <property type="match status" value="1"/>
</dbReference>
<dbReference type="CDD" id="cd00082">
    <property type="entry name" value="HisKA"/>
    <property type="match status" value="1"/>
</dbReference>
<comment type="catalytic activity">
    <reaction evidence="1">
        <text>ATP + protein L-histidine = ADP + protein N-phospho-L-histidine.</text>
        <dbReference type="EC" id="2.7.13.3"/>
    </reaction>
</comment>
<dbReference type="SUPFAM" id="SSF158472">
    <property type="entry name" value="HAMP domain-like"/>
    <property type="match status" value="1"/>
</dbReference>
<keyword evidence="9" id="KW-0418">Kinase</keyword>
<feature type="domain" description="HAMP" evidence="16">
    <location>
        <begin position="211"/>
        <end position="263"/>
    </location>
</feature>
<dbReference type="PANTHER" id="PTHR45528:SF1">
    <property type="entry name" value="SENSOR HISTIDINE KINASE CPXA"/>
    <property type="match status" value="1"/>
</dbReference>
<evidence type="ECO:0000256" key="11">
    <source>
        <dbReference type="ARBA" id="ARBA00022989"/>
    </source>
</evidence>
<evidence type="ECO:0000256" key="8">
    <source>
        <dbReference type="ARBA" id="ARBA00022741"/>
    </source>
</evidence>
<evidence type="ECO:0000256" key="13">
    <source>
        <dbReference type="ARBA" id="ARBA00023136"/>
    </source>
</evidence>
<dbReference type="Gene3D" id="6.10.340.10">
    <property type="match status" value="1"/>
</dbReference>
<dbReference type="CDD" id="cd00075">
    <property type="entry name" value="HATPase"/>
    <property type="match status" value="1"/>
</dbReference>
<dbReference type="InterPro" id="IPR036890">
    <property type="entry name" value="HATPase_C_sf"/>
</dbReference>
<keyword evidence="8" id="KW-0547">Nucleotide-binding</keyword>
<evidence type="ECO:0000256" key="9">
    <source>
        <dbReference type="ARBA" id="ARBA00022777"/>
    </source>
</evidence>
<comment type="subcellular location">
    <subcellularLocation>
        <location evidence="2">Cell membrane</location>
        <topology evidence="2">Multi-pass membrane protein</topology>
    </subcellularLocation>
</comment>
<evidence type="ECO:0000313" key="17">
    <source>
        <dbReference type="EMBL" id="OPX44875.1"/>
    </source>
</evidence>
<keyword evidence="4" id="KW-1003">Cell membrane</keyword>
<feature type="domain" description="Histidine kinase" evidence="15">
    <location>
        <begin position="271"/>
        <end position="485"/>
    </location>
</feature>
<organism evidence="17 18">
    <name type="scientific">Ruminiclostridium hungatei</name>
    <name type="common">Clostridium hungatei</name>
    <dbReference type="NCBI Taxonomy" id="48256"/>
    <lineage>
        <taxon>Bacteria</taxon>
        <taxon>Bacillati</taxon>
        <taxon>Bacillota</taxon>
        <taxon>Clostridia</taxon>
        <taxon>Eubacteriales</taxon>
        <taxon>Oscillospiraceae</taxon>
        <taxon>Ruminiclostridium</taxon>
    </lineage>
</organism>
<evidence type="ECO:0000256" key="12">
    <source>
        <dbReference type="ARBA" id="ARBA00023012"/>
    </source>
</evidence>
<dbReference type="GO" id="GO:0000155">
    <property type="term" value="F:phosphorelay sensor kinase activity"/>
    <property type="evidence" value="ECO:0007669"/>
    <property type="project" value="InterPro"/>
</dbReference>
<dbReference type="SMART" id="SM00304">
    <property type="entry name" value="HAMP"/>
    <property type="match status" value="1"/>
</dbReference>
<dbReference type="OrthoDB" id="9762826at2"/>
<comment type="caution">
    <text evidence="17">The sequence shown here is derived from an EMBL/GenBank/DDBJ whole genome shotgun (WGS) entry which is preliminary data.</text>
</comment>
<dbReference type="FunFam" id="1.10.287.130:FF:000001">
    <property type="entry name" value="Two-component sensor histidine kinase"/>
    <property type="match status" value="1"/>
</dbReference>
<accession>A0A1V4SN35</accession>
<dbReference type="CDD" id="cd06225">
    <property type="entry name" value="HAMP"/>
    <property type="match status" value="1"/>
</dbReference>
<proteinExistence type="predicted"/>
<dbReference type="EC" id="2.7.13.3" evidence="3"/>
<evidence type="ECO:0000256" key="5">
    <source>
        <dbReference type="ARBA" id="ARBA00022553"/>
    </source>
</evidence>
<dbReference type="InterPro" id="IPR003661">
    <property type="entry name" value="HisK_dim/P_dom"/>
</dbReference>
<dbReference type="SUPFAM" id="SSF47384">
    <property type="entry name" value="Homodimeric domain of signal transducing histidine kinase"/>
    <property type="match status" value="1"/>
</dbReference>
<dbReference type="EMBL" id="MZGX01000007">
    <property type="protein sequence ID" value="OPX44875.1"/>
    <property type="molecule type" value="Genomic_DNA"/>
</dbReference>
<sequence length="498" mass="56132">MKLDKMSIKFKLFFYLSVFAAAMLIMLWLFQIVFLDDFYRQIRINNIKDSAETIEENINNDNLNILLNSISQQNQTFIRILLEDGSNVFSSDAAPDSLIHRMPSSELYALYQKALQNGGTLLELRTREEPKDILYKDKPFEGKMPRGYGMKDESMIYVETVEKEDGSKVIIFLNSTITPVTATVDTLRIQLVYVTAITVLLALGMALFVSKSISRPIIKINSSAKELARGNYDTVFEGRGYLEIAELNDTLNYAARELSKVEGLRRELIANISHDLRTPLTMITGYGEVMRDLPGENTPGNIQIIIDEAKRLTTLVNDILDISKLQSGTQALTAERFNLTKGIEEILKRYGKLTEQDGYRLKFESAGDIWVNADPVKISQVLYNLINNAITYTGADKTVTIAERISGSRVRIEIIDTGEGIAEEQLPLIWDRYYKVDKAHKRAAIGTGLGLSIVKTILDMHRAEYGVISKNGQGSTFWFELRLDSRDAETKEGGCKLT</sequence>
<evidence type="ECO:0000256" key="6">
    <source>
        <dbReference type="ARBA" id="ARBA00022679"/>
    </source>
</evidence>
<evidence type="ECO:0000259" key="16">
    <source>
        <dbReference type="PROSITE" id="PS50885"/>
    </source>
</evidence>
<dbReference type="SUPFAM" id="SSF55874">
    <property type="entry name" value="ATPase domain of HSP90 chaperone/DNA topoisomerase II/histidine kinase"/>
    <property type="match status" value="1"/>
</dbReference>
<keyword evidence="10" id="KW-0067">ATP-binding</keyword>
<dbReference type="PANTHER" id="PTHR45528">
    <property type="entry name" value="SENSOR HISTIDINE KINASE CPXA"/>
    <property type="match status" value="1"/>
</dbReference>
<keyword evidence="6 17" id="KW-0808">Transferase</keyword>
<dbReference type="InterPro" id="IPR004358">
    <property type="entry name" value="Sig_transdc_His_kin-like_C"/>
</dbReference>
<name>A0A1V4SN35_RUMHU</name>
<dbReference type="Pfam" id="PF00512">
    <property type="entry name" value="HisKA"/>
    <property type="match status" value="1"/>
</dbReference>
<dbReference type="PROSITE" id="PS50109">
    <property type="entry name" value="HIS_KIN"/>
    <property type="match status" value="1"/>
</dbReference>
<evidence type="ECO:0000256" key="3">
    <source>
        <dbReference type="ARBA" id="ARBA00012438"/>
    </source>
</evidence>
<dbReference type="PROSITE" id="PS50885">
    <property type="entry name" value="HAMP"/>
    <property type="match status" value="1"/>
</dbReference>
<dbReference type="InterPro" id="IPR050398">
    <property type="entry name" value="HssS/ArlS-like"/>
</dbReference>
<keyword evidence="5" id="KW-0597">Phosphoprotein</keyword>
<dbReference type="Proteomes" id="UP000191554">
    <property type="component" value="Unassembled WGS sequence"/>
</dbReference>
<dbReference type="InterPro" id="IPR003660">
    <property type="entry name" value="HAMP_dom"/>
</dbReference>
<evidence type="ECO:0000256" key="7">
    <source>
        <dbReference type="ARBA" id="ARBA00022692"/>
    </source>
</evidence>
<dbReference type="GO" id="GO:0005886">
    <property type="term" value="C:plasma membrane"/>
    <property type="evidence" value="ECO:0007669"/>
    <property type="project" value="UniProtKB-SubCell"/>
</dbReference>
<dbReference type="InterPro" id="IPR036097">
    <property type="entry name" value="HisK_dim/P_sf"/>
</dbReference>
<reference evidence="17 18" key="1">
    <citation type="submission" date="2017-03" db="EMBL/GenBank/DDBJ databases">
        <title>Genome sequence of Clostridium hungatei DSM 14427.</title>
        <authorList>
            <person name="Poehlein A."/>
            <person name="Daniel R."/>
        </authorList>
    </citation>
    <scope>NUCLEOTIDE SEQUENCE [LARGE SCALE GENOMIC DNA]</scope>
    <source>
        <strain evidence="17 18">DSM 14427</strain>
    </source>
</reference>
<dbReference type="AlphaFoldDB" id="A0A1V4SN35"/>
<dbReference type="Gene3D" id="1.10.287.130">
    <property type="match status" value="1"/>
</dbReference>
<dbReference type="InterPro" id="IPR005467">
    <property type="entry name" value="His_kinase_dom"/>
</dbReference>
<dbReference type="GO" id="GO:0005524">
    <property type="term" value="F:ATP binding"/>
    <property type="evidence" value="ECO:0007669"/>
    <property type="project" value="UniProtKB-KW"/>
</dbReference>
<keyword evidence="12" id="KW-0902">Two-component regulatory system</keyword>
<dbReference type="PRINTS" id="PR00344">
    <property type="entry name" value="BCTRLSENSOR"/>
</dbReference>
<dbReference type="FunFam" id="3.30.565.10:FF:000006">
    <property type="entry name" value="Sensor histidine kinase WalK"/>
    <property type="match status" value="1"/>
</dbReference>
<keyword evidence="11 14" id="KW-1133">Transmembrane helix</keyword>
<dbReference type="RefSeq" id="WP_080063870.1">
    <property type="nucleotide sequence ID" value="NZ_MZGX01000007.1"/>
</dbReference>
<dbReference type="SMART" id="SM00387">
    <property type="entry name" value="HATPase_c"/>
    <property type="match status" value="1"/>
</dbReference>
<evidence type="ECO:0000256" key="14">
    <source>
        <dbReference type="SAM" id="Phobius"/>
    </source>
</evidence>